<dbReference type="Pfam" id="PF13167">
    <property type="entry name" value="GTP-bdg_N"/>
    <property type="match status" value="1"/>
</dbReference>
<comment type="subcellular location">
    <subcellularLocation>
        <location evidence="1">Cytoplasm</location>
    </subcellularLocation>
</comment>
<dbReference type="InterPro" id="IPR016496">
    <property type="entry name" value="GTPase_HflX"/>
</dbReference>
<feature type="domain" description="Hflx-type G" evidence="8">
    <location>
        <begin position="369"/>
        <end position="528"/>
    </location>
</feature>
<dbReference type="HAMAP" id="MF_00900">
    <property type="entry name" value="GTPase_HflX"/>
    <property type="match status" value="1"/>
</dbReference>
<dbReference type="InterPro" id="IPR027417">
    <property type="entry name" value="P-loop_NTPase"/>
</dbReference>
<dbReference type="CDD" id="cd01878">
    <property type="entry name" value="HflX"/>
    <property type="match status" value="1"/>
</dbReference>
<sequence length="549" mass="60530">MIHGNVQGIRASLLEEMDALYTLELDEDMFAPPELVERMVRYSALLRREVSVYISRAGDVLDVTVGVLDSVPLPEVRLRRSLQRLCGVRCLHTHPNSSPELSDVDLQALVSLKLDAMAAIGMQEDRATGMQAAFLGARVQGIPQPEETGIVAMSQIPQEAWMHRIEESDRLLADTAQELPENRPERAMLVGIESMASLEELRSLAETAGAEVAGVCLQRREKPDNATYIGSGKAEDLSLDIQGLRCDMVIVDDELSGAQIRNLENLCGVKVIDRTTLILDIFAQRAQSRAGKLQVEMAQLSYQLPRLIGEGVSLSRLGGGIGTRGPGETKLEISRRRIRRRLNDLRAEVEELSRQRAVQRTRRKKSELPVVALVGYTNTGKSSLLNRLSGADVLAKDMLFATLDPVMRRVELPEGGAFLLVDTVGFIRKLPHTLVDAFRSTLEEVVQADLLLMVSDASEEALDQQRQVVCSVLSDLGAGEKPCIDVLNKTDCAREDAMLPGAVRVSARTGEGMDALLQEIARRLFASQRTVRLRIPYTNGSLLSWLHDN</sequence>
<proteinExistence type="inferred from homology"/>
<dbReference type="InterPro" id="IPR025121">
    <property type="entry name" value="GTPase_HflX_N"/>
</dbReference>
<dbReference type="Gene3D" id="3.40.50.11060">
    <property type="entry name" value="GTPase HflX, N-terminal domain"/>
    <property type="match status" value="1"/>
</dbReference>
<keyword evidence="5" id="KW-0460">Magnesium</keyword>
<evidence type="ECO:0000259" key="8">
    <source>
        <dbReference type="PROSITE" id="PS51705"/>
    </source>
</evidence>
<organism evidence="9 10">
    <name type="scientific">Candidatus Avichristensenella intestinipullorum</name>
    <dbReference type="NCBI Taxonomy" id="2840693"/>
    <lineage>
        <taxon>Bacteria</taxon>
        <taxon>Bacillati</taxon>
        <taxon>Bacillota</taxon>
        <taxon>Clostridia</taxon>
        <taxon>Candidatus Avichristensenella</taxon>
    </lineage>
</organism>
<comment type="caution">
    <text evidence="9">The sequence shown here is derived from an EMBL/GenBank/DDBJ whole genome shotgun (WGS) entry which is preliminary data.</text>
</comment>
<dbReference type="GO" id="GO:0046872">
    <property type="term" value="F:metal ion binding"/>
    <property type="evidence" value="ECO:0007669"/>
    <property type="project" value="UniProtKB-KW"/>
</dbReference>
<dbReference type="PANTHER" id="PTHR10229">
    <property type="entry name" value="GTP-BINDING PROTEIN HFLX"/>
    <property type="match status" value="1"/>
</dbReference>
<dbReference type="Proteomes" id="UP000886819">
    <property type="component" value="Unassembled WGS sequence"/>
</dbReference>
<evidence type="ECO:0000256" key="6">
    <source>
        <dbReference type="ARBA" id="ARBA00023134"/>
    </source>
</evidence>
<name>A0A9D1CIU2_9FIRM</name>
<keyword evidence="3" id="KW-0479">Metal-binding</keyword>
<evidence type="ECO:0000313" key="9">
    <source>
        <dbReference type="EMBL" id="HIQ61999.1"/>
    </source>
</evidence>
<dbReference type="Gene3D" id="3.40.50.300">
    <property type="entry name" value="P-loop containing nucleotide triphosphate hydrolases"/>
    <property type="match status" value="1"/>
</dbReference>
<keyword evidence="4" id="KW-0547">Nucleotide-binding</keyword>
<evidence type="ECO:0000313" key="10">
    <source>
        <dbReference type="Proteomes" id="UP000886819"/>
    </source>
</evidence>
<dbReference type="GO" id="GO:0005525">
    <property type="term" value="F:GTP binding"/>
    <property type="evidence" value="ECO:0007669"/>
    <property type="project" value="UniProtKB-KW"/>
</dbReference>
<dbReference type="InterPro" id="IPR006073">
    <property type="entry name" value="GTP-bd"/>
</dbReference>
<feature type="coiled-coil region" evidence="7">
    <location>
        <begin position="328"/>
        <end position="362"/>
    </location>
</feature>
<gene>
    <name evidence="9" type="primary">hflX</name>
    <name evidence="9" type="ORF">IAA66_00235</name>
</gene>
<feature type="non-terminal residue" evidence="9">
    <location>
        <position position="549"/>
    </location>
</feature>
<protein>
    <submittedName>
        <fullName evidence="9">GTPase HflX</fullName>
    </submittedName>
</protein>
<keyword evidence="2" id="KW-0963">Cytoplasm</keyword>
<dbReference type="EMBL" id="DVFI01000003">
    <property type="protein sequence ID" value="HIQ61999.1"/>
    <property type="molecule type" value="Genomic_DNA"/>
</dbReference>
<evidence type="ECO:0000256" key="5">
    <source>
        <dbReference type="ARBA" id="ARBA00022842"/>
    </source>
</evidence>
<reference evidence="9" key="1">
    <citation type="submission" date="2020-10" db="EMBL/GenBank/DDBJ databases">
        <authorList>
            <person name="Gilroy R."/>
        </authorList>
    </citation>
    <scope>NUCLEOTIDE SEQUENCE</scope>
    <source>
        <strain evidence="9">ChiHile30-977</strain>
    </source>
</reference>
<dbReference type="InterPro" id="IPR030394">
    <property type="entry name" value="G_HFLX_dom"/>
</dbReference>
<dbReference type="Pfam" id="PF16360">
    <property type="entry name" value="GTP-bdg_M"/>
    <property type="match status" value="1"/>
</dbReference>
<dbReference type="NCBIfam" id="TIGR03156">
    <property type="entry name" value="GTP_HflX"/>
    <property type="match status" value="1"/>
</dbReference>
<dbReference type="AlphaFoldDB" id="A0A9D1CIU2"/>
<evidence type="ECO:0000256" key="1">
    <source>
        <dbReference type="ARBA" id="ARBA00004496"/>
    </source>
</evidence>
<dbReference type="InterPro" id="IPR045498">
    <property type="entry name" value="HflX_C"/>
</dbReference>
<dbReference type="InterPro" id="IPR032305">
    <property type="entry name" value="GTP-bd_M"/>
</dbReference>
<dbReference type="GO" id="GO:0043022">
    <property type="term" value="F:ribosome binding"/>
    <property type="evidence" value="ECO:0007669"/>
    <property type="project" value="TreeGrafter"/>
</dbReference>
<evidence type="ECO:0000256" key="3">
    <source>
        <dbReference type="ARBA" id="ARBA00022723"/>
    </source>
</evidence>
<dbReference type="PRINTS" id="PR00326">
    <property type="entry name" value="GTP1OBG"/>
</dbReference>
<evidence type="ECO:0000256" key="4">
    <source>
        <dbReference type="ARBA" id="ARBA00022741"/>
    </source>
</evidence>
<keyword evidence="7" id="KW-0175">Coiled coil</keyword>
<dbReference type="PROSITE" id="PS51705">
    <property type="entry name" value="G_HFLX"/>
    <property type="match status" value="1"/>
</dbReference>
<evidence type="ECO:0000256" key="2">
    <source>
        <dbReference type="ARBA" id="ARBA00022490"/>
    </source>
</evidence>
<dbReference type="PANTHER" id="PTHR10229:SF0">
    <property type="entry name" value="GTP-BINDING PROTEIN 6-RELATED"/>
    <property type="match status" value="1"/>
</dbReference>
<keyword evidence="6" id="KW-0342">GTP-binding</keyword>
<dbReference type="Pfam" id="PF19275">
    <property type="entry name" value="HflX_C"/>
    <property type="match status" value="1"/>
</dbReference>
<dbReference type="InterPro" id="IPR042108">
    <property type="entry name" value="GTPase_HflX_N_sf"/>
</dbReference>
<dbReference type="Pfam" id="PF01926">
    <property type="entry name" value="MMR_HSR1"/>
    <property type="match status" value="1"/>
</dbReference>
<reference evidence="9" key="2">
    <citation type="journal article" date="2021" name="PeerJ">
        <title>Extensive microbial diversity within the chicken gut microbiome revealed by metagenomics and culture.</title>
        <authorList>
            <person name="Gilroy R."/>
            <person name="Ravi A."/>
            <person name="Getino M."/>
            <person name="Pursley I."/>
            <person name="Horton D.L."/>
            <person name="Alikhan N.F."/>
            <person name="Baker D."/>
            <person name="Gharbi K."/>
            <person name="Hall N."/>
            <person name="Watson M."/>
            <person name="Adriaenssens E.M."/>
            <person name="Foster-Nyarko E."/>
            <person name="Jarju S."/>
            <person name="Secka A."/>
            <person name="Antonio M."/>
            <person name="Oren A."/>
            <person name="Chaudhuri R.R."/>
            <person name="La Ragione R."/>
            <person name="Hildebrand F."/>
            <person name="Pallen M.J."/>
        </authorList>
    </citation>
    <scope>NUCLEOTIDE SEQUENCE</scope>
    <source>
        <strain evidence="9">ChiHile30-977</strain>
    </source>
</reference>
<evidence type="ECO:0000256" key="7">
    <source>
        <dbReference type="SAM" id="Coils"/>
    </source>
</evidence>
<dbReference type="GO" id="GO:0005737">
    <property type="term" value="C:cytoplasm"/>
    <property type="evidence" value="ECO:0007669"/>
    <property type="project" value="UniProtKB-SubCell"/>
</dbReference>
<accession>A0A9D1CIU2</accession>
<dbReference type="SUPFAM" id="SSF52540">
    <property type="entry name" value="P-loop containing nucleoside triphosphate hydrolases"/>
    <property type="match status" value="1"/>
</dbReference>
<dbReference type="Gene3D" id="6.10.250.2860">
    <property type="match status" value="1"/>
</dbReference>
<dbReference type="FunFam" id="3.40.50.11060:FF:000001">
    <property type="entry name" value="GTPase HflX"/>
    <property type="match status" value="1"/>
</dbReference>